<name>A0AAD4N6K6_9BILA</name>
<dbReference type="Proteomes" id="UP001201812">
    <property type="component" value="Unassembled WGS sequence"/>
</dbReference>
<evidence type="ECO:0000313" key="1">
    <source>
        <dbReference type="EMBL" id="KAI1720303.1"/>
    </source>
</evidence>
<proteinExistence type="predicted"/>
<evidence type="ECO:0000313" key="2">
    <source>
        <dbReference type="Proteomes" id="UP001201812"/>
    </source>
</evidence>
<dbReference type="AlphaFoldDB" id="A0AAD4N6K6"/>
<comment type="caution">
    <text evidence="1">The sequence shown here is derived from an EMBL/GenBank/DDBJ whole genome shotgun (WGS) entry which is preliminary data.</text>
</comment>
<gene>
    <name evidence="1" type="ORF">DdX_05689</name>
</gene>
<dbReference type="EMBL" id="JAKKPZ010000006">
    <property type="protein sequence ID" value="KAI1720303.1"/>
    <property type="molecule type" value="Genomic_DNA"/>
</dbReference>
<accession>A0AAD4N6K6</accession>
<organism evidence="1 2">
    <name type="scientific">Ditylenchus destructor</name>
    <dbReference type="NCBI Taxonomy" id="166010"/>
    <lineage>
        <taxon>Eukaryota</taxon>
        <taxon>Metazoa</taxon>
        <taxon>Ecdysozoa</taxon>
        <taxon>Nematoda</taxon>
        <taxon>Chromadorea</taxon>
        <taxon>Rhabditida</taxon>
        <taxon>Tylenchina</taxon>
        <taxon>Tylenchomorpha</taxon>
        <taxon>Sphaerularioidea</taxon>
        <taxon>Anguinidae</taxon>
        <taxon>Anguininae</taxon>
        <taxon>Ditylenchus</taxon>
    </lineage>
</organism>
<keyword evidence="2" id="KW-1185">Reference proteome</keyword>
<reference evidence="1" key="1">
    <citation type="submission" date="2022-01" db="EMBL/GenBank/DDBJ databases">
        <title>Genome Sequence Resource for Two Populations of Ditylenchus destructor, the Migratory Endoparasitic Phytonematode.</title>
        <authorList>
            <person name="Zhang H."/>
            <person name="Lin R."/>
            <person name="Xie B."/>
        </authorList>
    </citation>
    <scope>NUCLEOTIDE SEQUENCE</scope>
    <source>
        <strain evidence="1">BazhouSP</strain>
    </source>
</reference>
<sequence length="92" mass="10296">MLASYNLLSEETTKHFLLKTSEFGRGPLFGGNEANAERAGKPIETGLAFSRQRNNNVAANFVDCSSRLFCGRSLQCPIQQQNCFQNVTHFHE</sequence>
<protein>
    <submittedName>
        <fullName evidence="1">Uncharacterized protein</fullName>
    </submittedName>
</protein>